<dbReference type="Proteomes" id="UP001501116">
    <property type="component" value="Unassembled WGS sequence"/>
</dbReference>
<name>A0ABN2SBR4_9PSEU</name>
<gene>
    <name evidence="1" type="ORF">GCM10009754_70930</name>
</gene>
<evidence type="ECO:0000313" key="1">
    <source>
        <dbReference type="EMBL" id="GAA1983560.1"/>
    </source>
</evidence>
<sequence length="61" mass="6858">MRKEATTKSAVVSVMEPGQRWVAYCGTVRGENIAVCGLPALDQWVRLELGYVHKSCAYWIE</sequence>
<proteinExistence type="predicted"/>
<keyword evidence="2" id="KW-1185">Reference proteome</keyword>
<organism evidence="1 2">
    <name type="scientific">Amycolatopsis minnesotensis</name>
    <dbReference type="NCBI Taxonomy" id="337894"/>
    <lineage>
        <taxon>Bacteria</taxon>
        <taxon>Bacillati</taxon>
        <taxon>Actinomycetota</taxon>
        <taxon>Actinomycetes</taxon>
        <taxon>Pseudonocardiales</taxon>
        <taxon>Pseudonocardiaceae</taxon>
        <taxon>Amycolatopsis</taxon>
    </lineage>
</organism>
<dbReference type="EMBL" id="BAAANN010000038">
    <property type="protein sequence ID" value="GAA1983560.1"/>
    <property type="molecule type" value="Genomic_DNA"/>
</dbReference>
<evidence type="ECO:0000313" key="2">
    <source>
        <dbReference type="Proteomes" id="UP001501116"/>
    </source>
</evidence>
<reference evidence="1 2" key="1">
    <citation type="journal article" date="2019" name="Int. J. Syst. Evol. Microbiol.">
        <title>The Global Catalogue of Microorganisms (GCM) 10K type strain sequencing project: providing services to taxonomists for standard genome sequencing and annotation.</title>
        <authorList>
            <consortium name="The Broad Institute Genomics Platform"/>
            <consortium name="The Broad Institute Genome Sequencing Center for Infectious Disease"/>
            <person name="Wu L."/>
            <person name="Ma J."/>
        </authorList>
    </citation>
    <scope>NUCLEOTIDE SEQUENCE [LARGE SCALE GENOMIC DNA]</scope>
    <source>
        <strain evidence="1 2">JCM 14545</strain>
    </source>
</reference>
<comment type="caution">
    <text evidence="1">The sequence shown here is derived from an EMBL/GenBank/DDBJ whole genome shotgun (WGS) entry which is preliminary data.</text>
</comment>
<protein>
    <submittedName>
        <fullName evidence="1">Uncharacterized protein</fullName>
    </submittedName>
</protein>
<accession>A0ABN2SBR4</accession>